<dbReference type="InterPro" id="IPR052911">
    <property type="entry name" value="Corrinoid_activation_enz"/>
</dbReference>
<dbReference type="Pfam" id="PF17651">
    <property type="entry name" value="Raco_middle"/>
    <property type="match status" value="1"/>
</dbReference>
<dbReference type="Gene3D" id="3.30.420.480">
    <property type="entry name" value="Domain of unknown function (DUF4445)"/>
    <property type="match status" value="1"/>
</dbReference>
<dbReference type="PROSITE" id="PS51085">
    <property type="entry name" value="2FE2S_FER_2"/>
    <property type="match status" value="1"/>
</dbReference>
<dbReference type="InterPro" id="IPR012675">
    <property type="entry name" value="Beta-grasp_dom_sf"/>
</dbReference>
<dbReference type="PANTHER" id="PTHR42895:SF2">
    <property type="entry name" value="IRON-SULFUR CLUSTER PROTEIN"/>
    <property type="match status" value="1"/>
</dbReference>
<reference evidence="2 3" key="1">
    <citation type="submission" date="2018-08" db="EMBL/GenBank/DDBJ databases">
        <title>A genome reference for cultivated species of the human gut microbiota.</title>
        <authorList>
            <person name="Zou Y."/>
            <person name="Xue W."/>
            <person name="Luo G."/>
        </authorList>
    </citation>
    <scope>NUCLEOTIDE SEQUENCE [LARGE SCALE GENOMIC DNA]</scope>
    <source>
        <strain evidence="2 3">TF05-5AC</strain>
    </source>
</reference>
<gene>
    <name evidence="2" type="ORF">DXC51_21385</name>
</gene>
<proteinExistence type="predicted"/>
<dbReference type="Proteomes" id="UP000260812">
    <property type="component" value="Unassembled WGS sequence"/>
</dbReference>
<name>A0A3E3HYM2_9FIRM</name>
<dbReference type="InterPro" id="IPR001041">
    <property type="entry name" value="2Fe-2S_ferredoxin-type"/>
</dbReference>
<evidence type="ECO:0000313" key="2">
    <source>
        <dbReference type="EMBL" id="RGE56938.1"/>
    </source>
</evidence>
<protein>
    <submittedName>
        <fullName evidence="2">DUF4445 domain-containing protein</fullName>
    </submittedName>
</protein>
<dbReference type="Gene3D" id="3.10.20.30">
    <property type="match status" value="1"/>
</dbReference>
<feature type="domain" description="2Fe-2S ferredoxin-type" evidence="1">
    <location>
        <begin position="13"/>
        <end position="108"/>
    </location>
</feature>
<evidence type="ECO:0000313" key="3">
    <source>
        <dbReference type="Proteomes" id="UP000260812"/>
    </source>
</evidence>
<comment type="caution">
    <text evidence="2">The sequence shown here is derived from an EMBL/GenBank/DDBJ whole genome shotgun (WGS) entry which is preliminary data.</text>
</comment>
<dbReference type="AlphaFoldDB" id="A0A3E3HYM2"/>
<dbReference type="Pfam" id="PF14574">
    <property type="entry name" value="RACo_C_ter"/>
    <property type="match status" value="2"/>
</dbReference>
<dbReference type="InterPro" id="IPR042259">
    <property type="entry name" value="Raco-like_middle_sf"/>
</dbReference>
<dbReference type="InterPro" id="IPR036010">
    <property type="entry name" value="2Fe-2S_ferredoxin-like_sf"/>
</dbReference>
<sequence>MFMMRRETSLSDKRITVRRDGEERVIEAPVGAGFLSLLKMHGFPLVCCNGKGTCGRCRILFEGQRALLPVAADRIAFSAEELRQGYRLACMHRVQGDCTVRVEFVESRAVEAVTTHGGGIRDGSAGAAKCSSAANGGMPGRSAEYLIAVDLGTTTVAMQAVAADSLRELKRGGRLRILGEYSCMNPQRRWGSDVISRLQAAERGEAGELAEAVRDVLEEGVEQLCGELGGRPESIWLAGNTSMEHLLMELDTRTLGRYPFTPVCLQEMCLPGRQGKDGVSGQEIRLLPGISAFVGADITAGLLACGFAECEDGECRLFIDLGTNGEMAIGRGDRLICTAAAAGPAFEGGAGVNVPGTDMIALLAEMLEGGVIDETGLLKEPFFDTGWQKGELRITQQDIRGLQMAKAAVCAGVELLMEAMGTDASRIDKVFLAGGFGYFLDVEKAAWIGLFPPQLAGRVTAVGNTSLLGACLYGGEESLREKAEAMCRRAEVLNLAELPGFEQKYLERLNF</sequence>
<keyword evidence="3" id="KW-1185">Reference proteome</keyword>
<accession>A0A3E3HYM2</accession>
<evidence type="ECO:0000259" key="1">
    <source>
        <dbReference type="PROSITE" id="PS51085"/>
    </source>
</evidence>
<dbReference type="InterPro" id="IPR041414">
    <property type="entry name" value="Raco-like_middle"/>
</dbReference>
<dbReference type="PANTHER" id="PTHR42895">
    <property type="entry name" value="IRON-SULFUR CLUSTER-BINDING PROTEIN-RELATED"/>
    <property type="match status" value="1"/>
</dbReference>
<dbReference type="EMBL" id="QVLV01000019">
    <property type="protein sequence ID" value="RGE56938.1"/>
    <property type="molecule type" value="Genomic_DNA"/>
</dbReference>
<dbReference type="SUPFAM" id="SSF54292">
    <property type="entry name" value="2Fe-2S ferredoxin-like"/>
    <property type="match status" value="1"/>
</dbReference>
<dbReference type="CDD" id="cd00207">
    <property type="entry name" value="fer2"/>
    <property type="match status" value="1"/>
</dbReference>
<organism evidence="2 3">
    <name type="scientific">Eisenbergiella massiliensis</name>
    <dbReference type="NCBI Taxonomy" id="1720294"/>
    <lineage>
        <taxon>Bacteria</taxon>
        <taxon>Bacillati</taxon>
        <taxon>Bacillota</taxon>
        <taxon>Clostridia</taxon>
        <taxon>Lachnospirales</taxon>
        <taxon>Lachnospiraceae</taxon>
        <taxon>Eisenbergiella</taxon>
    </lineage>
</organism>
<dbReference type="InterPro" id="IPR027980">
    <property type="entry name" value="RACo_C"/>
</dbReference>
<dbReference type="GO" id="GO:0051536">
    <property type="term" value="F:iron-sulfur cluster binding"/>
    <property type="evidence" value="ECO:0007669"/>
    <property type="project" value="InterPro"/>
</dbReference>